<keyword evidence="2" id="KW-1185">Reference proteome</keyword>
<gene>
    <name evidence="1" type="ORF">PVK06_003603</name>
</gene>
<organism evidence="1 2">
    <name type="scientific">Gossypium arboreum</name>
    <name type="common">Tree cotton</name>
    <name type="synonym">Gossypium nanking</name>
    <dbReference type="NCBI Taxonomy" id="29729"/>
    <lineage>
        <taxon>Eukaryota</taxon>
        <taxon>Viridiplantae</taxon>
        <taxon>Streptophyta</taxon>
        <taxon>Embryophyta</taxon>
        <taxon>Tracheophyta</taxon>
        <taxon>Spermatophyta</taxon>
        <taxon>Magnoliopsida</taxon>
        <taxon>eudicotyledons</taxon>
        <taxon>Gunneridae</taxon>
        <taxon>Pentapetalae</taxon>
        <taxon>rosids</taxon>
        <taxon>malvids</taxon>
        <taxon>Malvales</taxon>
        <taxon>Malvaceae</taxon>
        <taxon>Malvoideae</taxon>
        <taxon>Gossypium</taxon>
    </lineage>
</organism>
<proteinExistence type="predicted"/>
<comment type="caution">
    <text evidence="1">The sequence shown here is derived from an EMBL/GenBank/DDBJ whole genome shotgun (WGS) entry which is preliminary data.</text>
</comment>
<dbReference type="Proteomes" id="UP001358586">
    <property type="component" value="Chromosome 1"/>
</dbReference>
<protein>
    <submittedName>
        <fullName evidence="1">Uncharacterized protein</fullName>
    </submittedName>
</protein>
<evidence type="ECO:0000313" key="2">
    <source>
        <dbReference type="Proteomes" id="UP001358586"/>
    </source>
</evidence>
<sequence length="82" mass="8810">MALVVTFRADSRSVGHMFRSGLPTEHAVLSAIGTDIPCRLQVCCIRVSLWVAHGTCSPPSASSLDACKLRLLLFPGLCELNL</sequence>
<dbReference type="EMBL" id="JARKNE010000001">
    <property type="protein sequence ID" value="KAK5847298.1"/>
    <property type="molecule type" value="Genomic_DNA"/>
</dbReference>
<name>A0ABR0R865_GOSAR</name>
<reference evidence="1 2" key="1">
    <citation type="submission" date="2023-03" db="EMBL/GenBank/DDBJ databases">
        <title>WGS of Gossypium arboreum.</title>
        <authorList>
            <person name="Yu D."/>
        </authorList>
    </citation>
    <scope>NUCLEOTIDE SEQUENCE [LARGE SCALE GENOMIC DNA]</scope>
    <source>
        <tissue evidence="1">Leaf</tissue>
    </source>
</reference>
<evidence type="ECO:0000313" key="1">
    <source>
        <dbReference type="EMBL" id="KAK5847298.1"/>
    </source>
</evidence>
<accession>A0ABR0R865</accession>